<reference evidence="2 3" key="1">
    <citation type="journal article" date="2019" name="Genome Biol. Evol.">
        <title>Whole-Genome Sequencing of the Giant Devil Catfish, Bagarius yarrelli.</title>
        <authorList>
            <person name="Jiang W."/>
            <person name="Lv Y."/>
            <person name="Cheng L."/>
            <person name="Yang K."/>
            <person name="Chao B."/>
            <person name="Wang X."/>
            <person name="Li Y."/>
            <person name="Pan X."/>
            <person name="You X."/>
            <person name="Zhang Y."/>
            <person name="Yang J."/>
            <person name="Li J."/>
            <person name="Zhang X."/>
            <person name="Liu S."/>
            <person name="Sun C."/>
            <person name="Yang J."/>
            <person name="Shi Q."/>
        </authorList>
    </citation>
    <scope>NUCLEOTIDE SEQUENCE [LARGE SCALE GENOMIC DNA]</scope>
    <source>
        <strain evidence="2">JWS20170419001</strain>
        <tissue evidence="2">Muscle</tissue>
    </source>
</reference>
<protein>
    <submittedName>
        <fullName evidence="2">Uncharacterized protein</fullName>
    </submittedName>
</protein>
<keyword evidence="1" id="KW-0732">Signal</keyword>
<comment type="caution">
    <text evidence="2">The sequence shown here is derived from an EMBL/GenBank/DDBJ whole genome shotgun (WGS) entry which is preliminary data.</text>
</comment>
<dbReference type="AlphaFoldDB" id="A0A556VXK0"/>
<feature type="chain" id="PRO_5021788127" evidence="1">
    <location>
        <begin position="16"/>
        <end position="107"/>
    </location>
</feature>
<feature type="signal peptide" evidence="1">
    <location>
        <begin position="1"/>
        <end position="15"/>
    </location>
</feature>
<gene>
    <name evidence="2" type="ORF">Baya_17136</name>
</gene>
<organism evidence="2 3">
    <name type="scientific">Bagarius yarrelli</name>
    <name type="common">Goonch</name>
    <name type="synonym">Bagrus yarrelli</name>
    <dbReference type="NCBI Taxonomy" id="175774"/>
    <lineage>
        <taxon>Eukaryota</taxon>
        <taxon>Metazoa</taxon>
        <taxon>Chordata</taxon>
        <taxon>Craniata</taxon>
        <taxon>Vertebrata</taxon>
        <taxon>Euteleostomi</taxon>
        <taxon>Actinopterygii</taxon>
        <taxon>Neopterygii</taxon>
        <taxon>Teleostei</taxon>
        <taxon>Ostariophysi</taxon>
        <taxon>Siluriformes</taxon>
        <taxon>Sisoridae</taxon>
        <taxon>Sisorinae</taxon>
        <taxon>Bagarius</taxon>
    </lineage>
</organism>
<evidence type="ECO:0000256" key="1">
    <source>
        <dbReference type="SAM" id="SignalP"/>
    </source>
</evidence>
<evidence type="ECO:0000313" key="3">
    <source>
        <dbReference type="Proteomes" id="UP000319801"/>
    </source>
</evidence>
<dbReference type="Proteomes" id="UP000319801">
    <property type="component" value="Unassembled WGS sequence"/>
</dbReference>
<dbReference type="EMBL" id="VCAZ01000491">
    <property type="protein sequence ID" value="TVC32372.1"/>
    <property type="molecule type" value="Genomic_DNA"/>
</dbReference>
<evidence type="ECO:0000313" key="2">
    <source>
        <dbReference type="EMBL" id="TVC32372.1"/>
    </source>
</evidence>
<accession>A0A556VXK0</accession>
<keyword evidence="3" id="KW-1185">Reference proteome</keyword>
<sequence>MMVSMFISLLAGSLGSQELEVVVVEQEALNNNGTNNPLLTRAAELSGGHRDSRLEILFTVSRGYSANQLQSVTAFMNALEKENVMNIPSEISLQTLNIQAVNRFPVV</sequence>
<proteinExistence type="predicted"/>
<name>A0A556VXK0_BAGYA</name>